<organism evidence="1 2">
    <name type="scientific">Deinococcus sedimenti</name>
    <dbReference type="NCBI Taxonomy" id="1867090"/>
    <lineage>
        <taxon>Bacteria</taxon>
        <taxon>Thermotogati</taxon>
        <taxon>Deinococcota</taxon>
        <taxon>Deinococci</taxon>
        <taxon>Deinococcales</taxon>
        <taxon>Deinococcaceae</taxon>
        <taxon>Deinococcus</taxon>
    </lineage>
</organism>
<name>A0ABQ2S9B0_9DEIO</name>
<keyword evidence="2" id="KW-1185">Reference proteome</keyword>
<proteinExistence type="predicted"/>
<accession>A0ABQ2S9B0</accession>
<dbReference type="RefSeq" id="WP_189074992.1">
    <property type="nucleotide sequence ID" value="NZ_BMQN01000031.1"/>
</dbReference>
<evidence type="ECO:0000313" key="2">
    <source>
        <dbReference type="Proteomes" id="UP000644548"/>
    </source>
</evidence>
<protein>
    <submittedName>
        <fullName evidence="1">Uncharacterized protein</fullName>
    </submittedName>
</protein>
<gene>
    <name evidence="1" type="ORF">GCM10008960_41090</name>
</gene>
<sequence length="258" mass="27769">MNTSEIRQQLEGLEGEYAEIQTLLTKERAHLRQLEGEGIKAFDQVITAQGRVGALERMEAEQATRVEQAKEALRASEKQDVREEHLAFIGACSQEIKAARADLLAHRDALYAALVELLPPILAASDRWGTARKAWMDRASMAGIRVVSLGGDEAATKALYRELEEKGVDTAPLRWPRGSGYEVQGSVPAPAAPYPVSDTEFGPHLDQVVESVIDQGGVILARIRHGMLSGGSTSARIEAAPIVPTSAPLALKTDPAGS</sequence>
<dbReference type="Proteomes" id="UP000644548">
    <property type="component" value="Unassembled WGS sequence"/>
</dbReference>
<comment type="caution">
    <text evidence="1">The sequence shown here is derived from an EMBL/GenBank/DDBJ whole genome shotgun (WGS) entry which is preliminary data.</text>
</comment>
<reference evidence="2" key="1">
    <citation type="journal article" date="2019" name="Int. J. Syst. Evol. Microbiol.">
        <title>The Global Catalogue of Microorganisms (GCM) 10K type strain sequencing project: providing services to taxonomists for standard genome sequencing and annotation.</title>
        <authorList>
            <consortium name="The Broad Institute Genomics Platform"/>
            <consortium name="The Broad Institute Genome Sequencing Center for Infectious Disease"/>
            <person name="Wu L."/>
            <person name="Ma J."/>
        </authorList>
    </citation>
    <scope>NUCLEOTIDE SEQUENCE [LARGE SCALE GENOMIC DNA]</scope>
    <source>
        <strain evidence="2">JCM 31405</strain>
    </source>
</reference>
<evidence type="ECO:0000313" key="1">
    <source>
        <dbReference type="EMBL" id="GGS10850.1"/>
    </source>
</evidence>
<dbReference type="EMBL" id="BMQN01000031">
    <property type="protein sequence ID" value="GGS10850.1"/>
    <property type="molecule type" value="Genomic_DNA"/>
</dbReference>